<reference evidence="3" key="1">
    <citation type="submission" date="2015-07" db="EMBL/GenBank/DDBJ databases">
        <authorList>
            <person name="Urmite Genomes"/>
        </authorList>
    </citation>
    <scope>NUCLEOTIDE SEQUENCE [LARGE SCALE GENOMIC DNA]</scope>
    <source>
        <strain evidence="3">type strain: ATCC 49404</strain>
    </source>
</reference>
<proteinExistence type="predicted"/>
<feature type="chain" id="PRO_5005224129" evidence="1">
    <location>
        <begin position="33"/>
        <end position="181"/>
    </location>
</feature>
<sequence length="181" mass="18759" precursor="true">MPNNCRGTISGIGAAMAGLVVSAALNVATAHASPLPGFCVPPNVVDEVCTARLTSVTADAVDGTITGTPVGGTDPLTLSGPQDAYLKSTGFGNSSPDPVRQWDNEIDQVGNLDTSPANPNWYGNAKARVFLPRTLNDLATKFPPEVLVVRFVFDDARPDTFRLVSIQPSATSAPGPARPGT</sequence>
<protein>
    <submittedName>
        <fullName evidence="2">Uncharacterized protein</fullName>
    </submittedName>
</protein>
<gene>
    <name evidence="2" type="ORF">BN2156_02799</name>
</gene>
<accession>A0A0H5RP35</accession>
<keyword evidence="3" id="KW-1185">Reference proteome</keyword>
<dbReference type="AlphaFoldDB" id="A0A0H5RP35"/>
<evidence type="ECO:0000256" key="1">
    <source>
        <dbReference type="SAM" id="SignalP"/>
    </source>
</evidence>
<evidence type="ECO:0000313" key="3">
    <source>
        <dbReference type="Proteomes" id="UP000199147"/>
    </source>
</evidence>
<dbReference type="RefSeq" id="WP_235625301.1">
    <property type="nucleotide sequence ID" value="NZ_CWKH01000001.1"/>
</dbReference>
<name>A0A0H5RP35_9MYCO</name>
<dbReference type="Proteomes" id="UP000199147">
    <property type="component" value="Unassembled WGS sequence"/>
</dbReference>
<organism evidence="2 3">
    <name type="scientific">Mycolicibacterium neworleansense</name>
    <dbReference type="NCBI Taxonomy" id="146018"/>
    <lineage>
        <taxon>Bacteria</taxon>
        <taxon>Bacillati</taxon>
        <taxon>Actinomycetota</taxon>
        <taxon>Actinomycetes</taxon>
        <taxon>Mycobacteriales</taxon>
        <taxon>Mycobacteriaceae</taxon>
        <taxon>Mycolicibacterium</taxon>
    </lineage>
</organism>
<keyword evidence="1" id="KW-0732">Signal</keyword>
<evidence type="ECO:0000313" key="2">
    <source>
        <dbReference type="EMBL" id="CRZ15935.1"/>
    </source>
</evidence>
<feature type="signal peptide" evidence="1">
    <location>
        <begin position="1"/>
        <end position="32"/>
    </location>
</feature>
<dbReference type="EMBL" id="CWKH01000001">
    <property type="protein sequence ID" value="CRZ15935.1"/>
    <property type="molecule type" value="Genomic_DNA"/>
</dbReference>